<protein>
    <recommendedName>
        <fullName evidence="6">Stigma expressed protein</fullName>
    </recommendedName>
</protein>
<sequence>HTNKLKMKKCISNILSLLLVSSLVAFSQSFTSDNNGNVVPPPVLDMDGEPLKINEEYSILSVFPGGGSTYLADLGNTKCPNGVVQDSSGEFDHSTPVMFFTMQVGSRYVFENQDVSIMFSTTTSNLCVNETVWKAGDYTLGPVHPPPRFVITVGTLGIPGPNTLKNWFKIEKYETGRPHSYKLRYCPSQFMCPTCHFDCADVGFYQNKGYARLALNNKPYPFRFTKVNNNIDA</sequence>
<dbReference type="SUPFAM" id="SSF50386">
    <property type="entry name" value="STI-like"/>
    <property type="match status" value="1"/>
</dbReference>
<dbReference type="InterPro" id="IPR002160">
    <property type="entry name" value="Prot_inh_Kunz-lg"/>
</dbReference>
<evidence type="ECO:0008006" key="6">
    <source>
        <dbReference type="Google" id="ProtNLM"/>
    </source>
</evidence>
<dbReference type="InterPro" id="IPR011065">
    <property type="entry name" value="Kunitz_inhibitor_STI-like_sf"/>
</dbReference>
<dbReference type="AlphaFoldDB" id="A0ABD2V3J5"/>
<keyword evidence="5" id="KW-1185">Reference proteome</keyword>
<feature type="signal peptide" evidence="3">
    <location>
        <begin position="1"/>
        <end position="29"/>
    </location>
</feature>
<feature type="chain" id="PRO_5044796182" description="Stigma expressed protein" evidence="3">
    <location>
        <begin position="30"/>
        <end position="233"/>
    </location>
</feature>
<evidence type="ECO:0000313" key="4">
    <source>
        <dbReference type="EMBL" id="KAL3374297.1"/>
    </source>
</evidence>
<comment type="similarity">
    <text evidence="1">Belongs to the protease inhibitor I3 (leguminous Kunitz-type inhibitor) family.</text>
</comment>
<feature type="non-terminal residue" evidence="4">
    <location>
        <position position="1"/>
    </location>
</feature>
<proteinExistence type="inferred from homology"/>
<accession>A0ABD2V3J5</accession>
<organism evidence="4 5">
    <name type="scientific">Solanum stoloniferum</name>
    <dbReference type="NCBI Taxonomy" id="62892"/>
    <lineage>
        <taxon>Eukaryota</taxon>
        <taxon>Viridiplantae</taxon>
        <taxon>Streptophyta</taxon>
        <taxon>Embryophyta</taxon>
        <taxon>Tracheophyta</taxon>
        <taxon>Spermatophyta</taxon>
        <taxon>Magnoliopsida</taxon>
        <taxon>eudicotyledons</taxon>
        <taxon>Gunneridae</taxon>
        <taxon>Pentapetalae</taxon>
        <taxon>asterids</taxon>
        <taxon>lamiids</taxon>
        <taxon>Solanales</taxon>
        <taxon>Solanaceae</taxon>
        <taxon>Solanoideae</taxon>
        <taxon>Solaneae</taxon>
        <taxon>Solanum</taxon>
    </lineage>
</organism>
<gene>
    <name evidence="4" type="ORF">AABB24_005990</name>
</gene>
<evidence type="ECO:0000256" key="3">
    <source>
        <dbReference type="SAM" id="SignalP"/>
    </source>
</evidence>
<dbReference type="EMBL" id="JBJKTR010000003">
    <property type="protein sequence ID" value="KAL3374297.1"/>
    <property type="molecule type" value="Genomic_DNA"/>
</dbReference>
<dbReference type="PROSITE" id="PS00283">
    <property type="entry name" value="SOYBEAN_KUNITZ"/>
    <property type="match status" value="1"/>
</dbReference>
<evidence type="ECO:0000256" key="2">
    <source>
        <dbReference type="ARBA" id="ARBA00022690"/>
    </source>
</evidence>
<dbReference type="PANTHER" id="PTHR33107">
    <property type="entry name" value="KUNITZ TRYPSIN INHIBITOR 2"/>
    <property type="match status" value="1"/>
</dbReference>
<reference evidence="4 5" key="1">
    <citation type="submission" date="2024-05" db="EMBL/GenBank/DDBJ databases">
        <title>De novo assembly of an allotetraploid wild potato.</title>
        <authorList>
            <person name="Hosaka A.J."/>
        </authorList>
    </citation>
    <scope>NUCLEOTIDE SEQUENCE [LARGE SCALE GENOMIC DNA]</scope>
    <source>
        <tissue evidence="4">Young leaves</tissue>
    </source>
</reference>
<dbReference type="PANTHER" id="PTHR33107:SF28">
    <property type="entry name" value="CYSTEINE PROTEASE INHIBITOR 8-LIKE"/>
    <property type="match status" value="1"/>
</dbReference>
<comment type="caution">
    <text evidence="4">The sequence shown here is derived from an EMBL/GenBank/DDBJ whole genome shotgun (WGS) entry which is preliminary data.</text>
</comment>
<name>A0ABD2V3J5_9SOLN</name>
<dbReference type="Proteomes" id="UP001627284">
    <property type="component" value="Unassembled WGS sequence"/>
</dbReference>
<evidence type="ECO:0000313" key="5">
    <source>
        <dbReference type="Proteomes" id="UP001627284"/>
    </source>
</evidence>
<dbReference type="PRINTS" id="PR00291">
    <property type="entry name" value="KUNITZINHBTR"/>
</dbReference>
<evidence type="ECO:0000256" key="1">
    <source>
        <dbReference type="ARBA" id="ARBA00005440"/>
    </source>
</evidence>
<dbReference type="SMART" id="SM00452">
    <property type="entry name" value="STI"/>
    <property type="match status" value="1"/>
</dbReference>
<dbReference type="Gene3D" id="2.80.10.50">
    <property type="match status" value="1"/>
</dbReference>
<keyword evidence="2" id="KW-0646">Protease inhibitor</keyword>
<dbReference type="Pfam" id="PF00197">
    <property type="entry name" value="Kunitz_legume"/>
    <property type="match status" value="1"/>
</dbReference>
<dbReference type="GO" id="GO:0030414">
    <property type="term" value="F:peptidase inhibitor activity"/>
    <property type="evidence" value="ECO:0007669"/>
    <property type="project" value="UniProtKB-KW"/>
</dbReference>
<keyword evidence="3" id="KW-0732">Signal</keyword>